<dbReference type="SMART" id="SM00382">
    <property type="entry name" value="AAA"/>
    <property type="match status" value="1"/>
</dbReference>
<evidence type="ECO:0000256" key="1">
    <source>
        <dbReference type="ARBA" id="ARBA00022741"/>
    </source>
</evidence>
<evidence type="ECO:0000259" key="3">
    <source>
        <dbReference type="PROSITE" id="PS50893"/>
    </source>
</evidence>
<dbReference type="PROSITE" id="PS50893">
    <property type="entry name" value="ABC_TRANSPORTER_2"/>
    <property type="match status" value="1"/>
</dbReference>
<dbReference type="EMBL" id="JAMPLM010000065">
    <property type="protein sequence ID" value="MEP1062428.1"/>
    <property type="molecule type" value="Genomic_DNA"/>
</dbReference>
<dbReference type="Pfam" id="PF00005">
    <property type="entry name" value="ABC_tran"/>
    <property type="match status" value="1"/>
</dbReference>
<dbReference type="PANTHER" id="PTHR43582">
    <property type="entry name" value="LINEARMYCIN RESISTANCE ATP-BINDING PROTEIN LNRL"/>
    <property type="match status" value="1"/>
</dbReference>
<keyword evidence="2 4" id="KW-0067">ATP-binding</keyword>
<dbReference type="InterPro" id="IPR027417">
    <property type="entry name" value="P-loop_NTPase"/>
</dbReference>
<dbReference type="InterPro" id="IPR003593">
    <property type="entry name" value="AAA+_ATPase"/>
</dbReference>
<gene>
    <name evidence="4" type="ORF">NDI38_29070</name>
</gene>
<dbReference type="GO" id="GO:0005524">
    <property type="term" value="F:ATP binding"/>
    <property type="evidence" value="ECO:0007669"/>
    <property type="project" value="UniProtKB-KW"/>
</dbReference>
<feature type="domain" description="ABC transporter" evidence="3">
    <location>
        <begin position="2"/>
        <end position="229"/>
    </location>
</feature>
<evidence type="ECO:0000256" key="2">
    <source>
        <dbReference type="ARBA" id="ARBA00022840"/>
    </source>
</evidence>
<name>A0ABV0KTQ6_9CYAN</name>
<proteinExistence type="predicted"/>
<dbReference type="SUPFAM" id="SSF52540">
    <property type="entry name" value="P-loop containing nucleoside triphosphate hydrolases"/>
    <property type="match status" value="1"/>
</dbReference>
<dbReference type="PROSITE" id="PS00211">
    <property type="entry name" value="ABC_TRANSPORTER_1"/>
    <property type="match status" value="1"/>
</dbReference>
<protein>
    <submittedName>
        <fullName evidence="4">ABC transporter ATP-binding protein</fullName>
    </submittedName>
</protein>
<comment type="caution">
    <text evidence="4">The sequence shown here is derived from an EMBL/GenBank/DDBJ whole genome shotgun (WGS) entry which is preliminary data.</text>
</comment>
<dbReference type="RefSeq" id="WP_190451813.1">
    <property type="nucleotide sequence ID" value="NZ_JAMPLM010000065.1"/>
</dbReference>
<evidence type="ECO:0000313" key="4">
    <source>
        <dbReference type="EMBL" id="MEP1062428.1"/>
    </source>
</evidence>
<evidence type="ECO:0000313" key="5">
    <source>
        <dbReference type="Proteomes" id="UP001476950"/>
    </source>
</evidence>
<dbReference type="PANTHER" id="PTHR43582:SF2">
    <property type="entry name" value="LINEARMYCIN RESISTANCE ATP-BINDING PROTEIN LNRL"/>
    <property type="match status" value="1"/>
</dbReference>
<organism evidence="4 5">
    <name type="scientific">Stenomitos frigidus AS-A4</name>
    <dbReference type="NCBI Taxonomy" id="2933935"/>
    <lineage>
        <taxon>Bacteria</taxon>
        <taxon>Bacillati</taxon>
        <taxon>Cyanobacteriota</taxon>
        <taxon>Cyanophyceae</taxon>
        <taxon>Leptolyngbyales</taxon>
        <taxon>Leptolyngbyaceae</taxon>
        <taxon>Stenomitos</taxon>
    </lineage>
</organism>
<accession>A0ABV0KTQ6</accession>
<keyword evidence="5" id="KW-1185">Reference proteome</keyword>
<keyword evidence="1" id="KW-0547">Nucleotide-binding</keyword>
<sequence>MLQIANLCKAYGQKAVLHNLNLNLAPGEVYGLLGPNGAGKTTTIRILCHLLQADSGSVTICDRPLSDATKSLIGLVPQENLQYACLTCEENLHFFARLYGISRQQRRIQVPACLESVGLLERAKSLAETLSGGMKRRLSVAIALVHNPKLLILDEPTTGLDIEARIELWRLIRQLQNQGMTILLTTHLLDEAERLCDRLGILKQGCLVAEGSLASLRQCIAAQEIVVVRTTAEDKAIARAQTLGFPCRRYGDDLAFWLPEALEMKDLIDRFDGIPLESIARQPVRLEHIYDEVLKNGMN</sequence>
<dbReference type="Proteomes" id="UP001476950">
    <property type="component" value="Unassembled WGS sequence"/>
</dbReference>
<dbReference type="CDD" id="cd03263">
    <property type="entry name" value="ABC_subfamily_A"/>
    <property type="match status" value="1"/>
</dbReference>
<dbReference type="Gene3D" id="3.40.50.300">
    <property type="entry name" value="P-loop containing nucleotide triphosphate hydrolases"/>
    <property type="match status" value="1"/>
</dbReference>
<dbReference type="InterPro" id="IPR003439">
    <property type="entry name" value="ABC_transporter-like_ATP-bd"/>
</dbReference>
<dbReference type="InterPro" id="IPR017871">
    <property type="entry name" value="ABC_transporter-like_CS"/>
</dbReference>
<reference evidence="4 5" key="1">
    <citation type="submission" date="2022-04" db="EMBL/GenBank/DDBJ databases">
        <title>Positive selection, recombination, and allopatry shape intraspecific diversity of widespread and dominant cyanobacteria.</title>
        <authorList>
            <person name="Wei J."/>
            <person name="Shu W."/>
            <person name="Hu C."/>
        </authorList>
    </citation>
    <scope>NUCLEOTIDE SEQUENCE [LARGE SCALE GENOMIC DNA]</scope>
    <source>
        <strain evidence="4 5">AS-A4</strain>
    </source>
</reference>